<accession>A0ABN9VAT9</accession>
<feature type="compositionally biased region" description="Basic residues" evidence="1">
    <location>
        <begin position="91"/>
        <end position="112"/>
    </location>
</feature>
<dbReference type="Proteomes" id="UP001189429">
    <property type="component" value="Unassembled WGS sequence"/>
</dbReference>
<proteinExistence type="predicted"/>
<feature type="non-terminal residue" evidence="2">
    <location>
        <position position="1"/>
    </location>
</feature>
<dbReference type="EMBL" id="CAUYUJ010016837">
    <property type="protein sequence ID" value="CAK0869300.1"/>
    <property type="molecule type" value="Genomic_DNA"/>
</dbReference>
<sequence length="112" mass="11852">LERLRRAAPGARAGPHLGRGGAGLELARILYFAAACRRPRSDSAGHGRHARHARHARRGGGDVHAGAGRHGHGGRRHGHGARPSAHGPGRPGRRARRGPAGRPRHGRLPRLP</sequence>
<feature type="non-terminal residue" evidence="2">
    <location>
        <position position="112"/>
    </location>
</feature>
<protein>
    <submittedName>
        <fullName evidence="2">Uncharacterized protein</fullName>
    </submittedName>
</protein>
<organism evidence="2 3">
    <name type="scientific">Prorocentrum cordatum</name>
    <dbReference type="NCBI Taxonomy" id="2364126"/>
    <lineage>
        <taxon>Eukaryota</taxon>
        <taxon>Sar</taxon>
        <taxon>Alveolata</taxon>
        <taxon>Dinophyceae</taxon>
        <taxon>Prorocentrales</taxon>
        <taxon>Prorocentraceae</taxon>
        <taxon>Prorocentrum</taxon>
    </lineage>
</organism>
<feature type="compositionally biased region" description="Basic residues" evidence="1">
    <location>
        <begin position="46"/>
        <end position="58"/>
    </location>
</feature>
<feature type="region of interest" description="Disordered" evidence="1">
    <location>
        <begin position="39"/>
        <end position="112"/>
    </location>
</feature>
<reference evidence="2" key="1">
    <citation type="submission" date="2023-10" db="EMBL/GenBank/DDBJ databases">
        <authorList>
            <person name="Chen Y."/>
            <person name="Shah S."/>
            <person name="Dougan E. K."/>
            <person name="Thang M."/>
            <person name="Chan C."/>
        </authorList>
    </citation>
    <scope>NUCLEOTIDE SEQUENCE [LARGE SCALE GENOMIC DNA]</scope>
</reference>
<feature type="compositionally biased region" description="Low complexity" evidence="1">
    <location>
        <begin position="7"/>
        <end position="16"/>
    </location>
</feature>
<keyword evidence="3" id="KW-1185">Reference proteome</keyword>
<name>A0ABN9VAT9_9DINO</name>
<evidence type="ECO:0000313" key="2">
    <source>
        <dbReference type="EMBL" id="CAK0869300.1"/>
    </source>
</evidence>
<comment type="caution">
    <text evidence="2">The sequence shown here is derived from an EMBL/GenBank/DDBJ whole genome shotgun (WGS) entry which is preliminary data.</text>
</comment>
<feature type="compositionally biased region" description="Basic residues" evidence="1">
    <location>
        <begin position="67"/>
        <end position="80"/>
    </location>
</feature>
<evidence type="ECO:0000256" key="1">
    <source>
        <dbReference type="SAM" id="MobiDB-lite"/>
    </source>
</evidence>
<gene>
    <name evidence="2" type="ORF">PCOR1329_LOCUS55705</name>
</gene>
<feature type="region of interest" description="Disordered" evidence="1">
    <location>
        <begin position="1"/>
        <end position="20"/>
    </location>
</feature>
<evidence type="ECO:0000313" key="3">
    <source>
        <dbReference type="Proteomes" id="UP001189429"/>
    </source>
</evidence>